<reference evidence="1 2" key="1">
    <citation type="journal article" date="2019" name="Sci. Rep.">
        <title>Orb-weaving spider Araneus ventricosus genome elucidates the spidroin gene catalogue.</title>
        <authorList>
            <person name="Kono N."/>
            <person name="Nakamura H."/>
            <person name="Ohtoshi R."/>
            <person name="Moran D.A.P."/>
            <person name="Shinohara A."/>
            <person name="Yoshida Y."/>
            <person name="Fujiwara M."/>
            <person name="Mori M."/>
            <person name="Tomita M."/>
            <person name="Arakawa K."/>
        </authorList>
    </citation>
    <scope>NUCLEOTIDE SEQUENCE [LARGE SCALE GENOMIC DNA]</scope>
</reference>
<proteinExistence type="predicted"/>
<organism evidence="1 2">
    <name type="scientific">Araneus ventricosus</name>
    <name type="common">Orbweaver spider</name>
    <name type="synonym">Epeira ventricosa</name>
    <dbReference type="NCBI Taxonomy" id="182803"/>
    <lineage>
        <taxon>Eukaryota</taxon>
        <taxon>Metazoa</taxon>
        <taxon>Ecdysozoa</taxon>
        <taxon>Arthropoda</taxon>
        <taxon>Chelicerata</taxon>
        <taxon>Arachnida</taxon>
        <taxon>Araneae</taxon>
        <taxon>Araneomorphae</taxon>
        <taxon>Entelegynae</taxon>
        <taxon>Araneoidea</taxon>
        <taxon>Araneidae</taxon>
        <taxon>Araneus</taxon>
    </lineage>
</organism>
<dbReference type="Proteomes" id="UP000499080">
    <property type="component" value="Unassembled WGS sequence"/>
</dbReference>
<accession>A0A4Y2UQ92</accession>
<protein>
    <submittedName>
        <fullName evidence="1">Uncharacterized protein</fullName>
    </submittedName>
</protein>
<comment type="caution">
    <text evidence="1">The sequence shown here is derived from an EMBL/GenBank/DDBJ whole genome shotgun (WGS) entry which is preliminary data.</text>
</comment>
<keyword evidence="2" id="KW-1185">Reference proteome</keyword>
<dbReference type="EMBL" id="BGPR01038435">
    <property type="protein sequence ID" value="GBO14274.1"/>
    <property type="molecule type" value="Genomic_DNA"/>
</dbReference>
<evidence type="ECO:0000313" key="2">
    <source>
        <dbReference type="Proteomes" id="UP000499080"/>
    </source>
</evidence>
<sequence>MKSDVAIRNCFCRIGFIRAKQEDNPDAIEKPVDFSYEEYEAWINVDVNLETAEKTTEETICQAWMNRRGDGIELEDNDDED</sequence>
<dbReference type="AlphaFoldDB" id="A0A4Y2UQ92"/>
<evidence type="ECO:0000313" key="1">
    <source>
        <dbReference type="EMBL" id="GBO14274.1"/>
    </source>
</evidence>
<name>A0A4Y2UQ92_ARAVE</name>
<gene>
    <name evidence="1" type="ORF">AVEN_191456_1</name>
</gene>